<organism evidence="1">
    <name type="scientific">viral metagenome</name>
    <dbReference type="NCBI Taxonomy" id="1070528"/>
    <lineage>
        <taxon>unclassified sequences</taxon>
        <taxon>metagenomes</taxon>
        <taxon>organismal metagenomes</taxon>
    </lineage>
</organism>
<evidence type="ECO:0000313" key="1">
    <source>
        <dbReference type="EMBL" id="QHU21538.1"/>
    </source>
</evidence>
<dbReference type="PANTHER" id="PTHR40036:SF1">
    <property type="entry name" value="MACROCIN O-METHYLTRANSFERASE"/>
    <property type="match status" value="1"/>
</dbReference>
<name>A0A6C0KYX3_9ZZZZ</name>
<dbReference type="Gene3D" id="3.40.50.150">
    <property type="entry name" value="Vaccinia Virus protein VP39"/>
    <property type="match status" value="1"/>
</dbReference>
<dbReference type="PANTHER" id="PTHR40036">
    <property type="entry name" value="MACROCIN O-METHYLTRANSFERASE"/>
    <property type="match status" value="1"/>
</dbReference>
<evidence type="ECO:0008006" key="2">
    <source>
        <dbReference type="Google" id="ProtNLM"/>
    </source>
</evidence>
<dbReference type="InterPro" id="IPR029063">
    <property type="entry name" value="SAM-dependent_MTases_sf"/>
</dbReference>
<dbReference type="Pfam" id="PF05711">
    <property type="entry name" value="TylF"/>
    <property type="match status" value="1"/>
</dbReference>
<dbReference type="AlphaFoldDB" id="A0A6C0KYX3"/>
<protein>
    <recommendedName>
        <fullName evidence="2">dTDP-6-deoxy-L-hexose 3-O-methyltransferase</fullName>
    </recommendedName>
</protein>
<accession>A0A6C0KYX3</accession>
<sequence length="234" mass="27199">MLEITNNNTKLNTDENVYESFNNFIFSNDVKVIGKLLHRFEYFNKIKDLPGDIIEIGVFKGSGIATFSKFLEIYCPNSNKKVIGFDIFQNNSDEILSKDIDLDKNNMNTVYSRVNIDELTLESVEQSLIHMNIHKKYILVEGDVEVSLPSFLEKNPGLRISLLYIDCDIERPTYYSLKYLWDRILPGGIILFDEYEHHSFSESNGVDKFLKENNIKYNIKTTNFMCPTAYLIKE</sequence>
<proteinExistence type="predicted"/>
<dbReference type="EMBL" id="MN740990">
    <property type="protein sequence ID" value="QHU21538.1"/>
    <property type="molecule type" value="Genomic_DNA"/>
</dbReference>
<dbReference type="SUPFAM" id="SSF53335">
    <property type="entry name" value="S-adenosyl-L-methionine-dependent methyltransferases"/>
    <property type="match status" value="1"/>
</dbReference>
<dbReference type="InterPro" id="IPR008884">
    <property type="entry name" value="TylF_MeTrfase"/>
</dbReference>
<reference evidence="1" key="1">
    <citation type="journal article" date="2020" name="Nature">
        <title>Giant virus diversity and host interactions through global metagenomics.</title>
        <authorList>
            <person name="Schulz F."/>
            <person name="Roux S."/>
            <person name="Paez-Espino D."/>
            <person name="Jungbluth S."/>
            <person name="Walsh D.A."/>
            <person name="Denef V.J."/>
            <person name="McMahon K.D."/>
            <person name="Konstantinidis K.T."/>
            <person name="Eloe-Fadrosh E.A."/>
            <person name="Kyrpides N.C."/>
            <person name="Woyke T."/>
        </authorList>
    </citation>
    <scope>NUCLEOTIDE SEQUENCE</scope>
    <source>
        <strain evidence="1">GVMAG-S-3300013094-109</strain>
    </source>
</reference>